<sequence>MREFTTDIDKSKAIELFKSMAEMGNESTQYILAICYQNEEEEIKAFELYQTLAEN</sequence>
<proteinExistence type="predicted"/>
<dbReference type="InterPro" id="IPR011990">
    <property type="entry name" value="TPR-like_helical_dom_sf"/>
</dbReference>
<evidence type="ECO:0000313" key="2">
    <source>
        <dbReference type="Proteomes" id="UP001153678"/>
    </source>
</evidence>
<keyword evidence="2" id="KW-1185">Reference proteome</keyword>
<protein>
    <submittedName>
        <fullName evidence="1">8254_t:CDS:1</fullName>
    </submittedName>
</protein>
<evidence type="ECO:0000313" key="1">
    <source>
        <dbReference type="EMBL" id="CAI2168220.1"/>
    </source>
</evidence>
<gene>
    <name evidence="1" type="ORF">FWILDA_LOCUS3472</name>
</gene>
<dbReference type="Gene3D" id="1.25.40.10">
    <property type="entry name" value="Tetratricopeptide repeat domain"/>
    <property type="match status" value="1"/>
</dbReference>
<dbReference type="EMBL" id="CAMKVN010000463">
    <property type="protein sequence ID" value="CAI2168220.1"/>
    <property type="molecule type" value="Genomic_DNA"/>
</dbReference>
<comment type="caution">
    <text evidence="1">The sequence shown here is derived from an EMBL/GenBank/DDBJ whole genome shotgun (WGS) entry which is preliminary data.</text>
</comment>
<accession>A0A9W4WW78</accession>
<dbReference type="AlphaFoldDB" id="A0A9W4WW78"/>
<dbReference type="SUPFAM" id="SSF81901">
    <property type="entry name" value="HCP-like"/>
    <property type="match status" value="1"/>
</dbReference>
<dbReference type="Proteomes" id="UP001153678">
    <property type="component" value="Unassembled WGS sequence"/>
</dbReference>
<reference evidence="1" key="1">
    <citation type="submission" date="2022-08" db="EMBL/GenBank/DDBJ databases">
        <authorList>
            <person name="Kallberg Y."/>
            <person name="Tangrot J."/>
            <person name="Rosling A."/>
        </authorList>
    </citation>
    <scope>NUCLEOTIDE SEQUENCE</scope>
    <source>
        <strain evidence="1">Wild A</strain>
    </source>
</reference>
<name>A0A9W4WW78_9GLOM</name>
<organism evidence="1 2">
    <name type="scientific">Funneliformis geosporum</name>
    <dbReference type="NCBI Taxonomy" id="1117311"/>
    <lineage>
        <taxon>Eukaryota</taxon>
        <taxon>Fungi</taxon>
        <taxon>Fungi incertae sedis</taxon>
        <taxon>Mucoromycota</taxon>
        <taxon>Glomeromycotina</taxon>
        <taxon>Glomeromycetes</taxon>
        <taxon>Glomerales</taxon>
        <taxon>Glomeraceae</taxon>
        <taxon>Funneliformis</taxon>
    </lineage>
</organism>
<dbReference type="OrthoDB" id="272077at2759"/>